<reference evidence="7 8" key="1">
    <citation type="submission" date="2021-04" db="EMBL/GenBank/DDBJ databases">
        <title>Genomics, taxonomy and metabolism of representatives of sulfur bacteria of the genus Thiothrix: Thiothrix fructosivorans QT, Thiothrix unzii A1T and three new species, Thiothrix subterranea sp. nov., Thiothrix litoralis sp. nov. and 'Candidatus Thiothrix anitrata' sp. nov.</title>
        <authorList>
            <person name="Ravin N.V."/>
            <person name="Smolyakov D."/>
            <person name="Rudenko T.S."/>
            <person name="Mardanov A.V."/>
            <person name="Beletsky A.V."/>
            <person name="Markov N.D."/>
            <person name="Fomenkov A.I."/>
            <person name="Roberts R.J."/>
            <person name="Karnachuk O.V."/>
            <person name="Novikov A."/>
            <person name="Grabovich M.Y."/>
        </authorList>
    </citation>
    <scope>NUCLEOTIDE SEQUENCE [LARGE SCALE GENOMIC DNA]</scope>
    <source>
        <strain evidence="7 8">A52</strain>
    </source>
</reference>
<dbReference type="Pfam" id="PF00149">
    <property type="entry name" value="Metallophos"/>
    <property type="match status" value="1"/>
</dbReference>
<evidence type="ECO:0000313" key="7">
    <source>
        <dbReference type="EMBL" id="QTR48695.1"/>
    </source>
</evidence>
<keyword evidence="5" id="KW-0464">Manganese</keyword>
<feature type="domain" description="Calcineurin-like phosphoesterase" evidence="6">
    <location>
        <begin position="229"/>
        <end position="426"/>
    </location>
</feature>
<keyword evidence="2" id="KW-0997">Cell inner membrane</keyword>
<dbReference type="Proteomes" id="UP000672027">
    <property type="component" value="Chromosome"/>
</dbReference>
<sequence length="484" mass="55902">MDAAQKMDQQYRYQRYVYDLSRKYYLLGRDALLAEIPLQPGETVLEIGCGTGRNLTKLAYRQPHAKLYGMDASAMMLDTARDNLRNTLYAQQITLRQGLAGQVDHTTFGLEKPFDHIVFSYVLSMIPGWQDALEHALSILKPGGCLHVVDFSDQQTMPAWFRKLLLQWLAWFNVHPDSAVPAYLEQMAARHHDQLRIRHLSGRYAVLAHYQKGGFPMTINQNFRKYRSIWISDTHLGSRGCKAEFLLDFLQHNQADHLYLVGDIIDGWALRKRWYWDAFHDQILHLLFERAQRGTKVTYVSGNHDEFLRPFIHHQITAISLEDEVVHTTADGRKFLVLHGDQFDGVMQFARWLAILGDWIYERLLVVNNVYNRLRRRMGYPYWSLSAYLKHKTKSAVNFISAFEETLAKEAKKRQLDGIICGHIHHAEIRDIDGVLYCNDGDWVESCTALVEEWDGSLHVVRWSAVQKTGKQVDALTPTSAVVV</sequence>
<organism evidence="7 8">
    <name type="scientific">Candidatus Thiothrix anitrata</name>
    <dbReference type="NCBI Taxonomy" id="2823902"/>
    <lineage>
        <taxon>Bacteria</taxon>
        <taxon>Pseudomonadati</taxon>
        <taxon>Pseudomonadota</taxon>
        <taxon>Gammaproteobacteria</taxon>
        <taxon>Thiotrichales</taxon>
        <taxon>Thiotrichaceae</taxon>
        <taxon>Thiothrix</taxon>
    </lineage>
</organism>
<evidence type="ECO:0000313" key="8">
    <source>
        <dbReference type="Proteomes" id="UP000672027"/>
    </source>
</evidence>
<protein>
    <submittedName>
        <fullName evidence="7">Methyltransferase domain-containing protein</fullName>
    </submittedName>
</protein>
<evidence type="ECO:0000256" key="3">
    <source>
        <dbReference type="ARBA" id="ARBA00022723"/>
    </source>
</evidence>
<dbReference type="PANTHER" id="PTHR34990:SF2">
    <property type="entry name" value="BLL8164 PROTEIN"/>
    <property type="match status" value="1"/>
</dbReference>
<keyword evidence="7" id="KW-0808">Transferase</keyword>
<dbReference type="GO" id="GO:0008168">
    <property type="term" value="F:methyltransferase activity"/>
    <property type="evidence" value="ECO:0007669"/>
    <property type="project" value="UniProtKB-KW"/>
</dbReference>
<evidence type="ECO:0000259" key="6">
    <source>
        <dbReference type="Pfam" id="PF00149"/>
    </source>
</evidence>
<keyword evidence="8" id="KW-1185">Reference proteome</keyword>
<dbReference type="InterPro" id="IPR004843">
    <property type="entry name" value="Calcineurin-like_PHP"/>
</dbReference>
<dbReference type="EMBL" id="CP072800">
    <property type="protein sequence ID" value="QTR48695.1"/>
    <property type="molecule type" value="Genomic_DNA"/>
</dbReference>
<keyword evidence="1" id="KW-1003">Cell membrane</keyword>
<dbReference type="InterPro" id="IPR043461">
    <property type="entry name" value="LpxH-like"/>
</dbReference>
<dbReference type="CDD" id="cd02440">
    <property type="entry name" value="AdoMet_MTases"/>
    <property type="match status" value="1"/>
</dbReference>
<dbReference type="PANTHER" id="PTHR34990">
    <property type="entry name" value="UDP-2,3-DIACYLGLUCOSAMINE HYDROLASE-RELATED"/>
    <property type="match status" value="1"/>
</dbReference>
<dbReference type="SUPFAM" id="SSF53335">
    <property type="entry name" value="S-adenosyl-L-methionine-dependent methyltransferases"/>
    <property type="match status" value="1"/>
</dbReference>
<dbReference type="Gene3D" id="3.40.50.150">
    <property type="entry name" value="Vaccinia Virus protein VP39"/>
    <property type="match status" value="1"/>
</dbReference>
<evidence type="ECO:0000256" key="2">
    <source>
        <dbReference type="ARBA" id="ARBA00022519"/>
    </source>
</evidence>
<keyword evidence="4" id="KW-0472">Membrane</keyword>
<dbReference type="Pfam" id="PF13489">
    <property type="entry name" value="Methyltransf_23"/>
    <property type="match status" value="1"/>
</dbReference>
<evidence type="ECO:0000256" key="5">
    <source>
        <dbReference type="ARBA" id="ARBA00023211"/>
    </source>
</evidence>
<dbReference type="RefSeq" id="WP_210225577.1">
    <property type="nucleotide sequence ID" value="NZ_CP072800.1"/>
</dbReference>
<evidence type="ECO:0000256" key="1">
    <source>
        <dbReference type="ARBA" id="ARBA00022475"/>
    </source>
</evidence>
<dbReference type="GO" id="GO:0032259">
    <property type="term" value="P:methylation"/>
    <property type="evidence" value="ECO:0007669"/>
    <property type="project" value="UniProtKB-KW"/>
</dbReference>
<dbReference type="InterPro" id="IPR029052">
    <property type="entry name" value="Metallo-depent_PP-like"/>
</dbReference>
<keyword evidence="3" id="KW-0479">Metal-binding</keyword>
<dbReference type="InterPro" id="IPR029063">
    <property type="entry name" value="SAM-dependent_MTases_sf"/>
</dbReference>
<dbReference type="Gene3D" id="3.60.21.10">
    <property type="match status" value="1"/>
</dbReference>
<dbReference type="SUPFAM" id="SSF56300">
    <property type="entry name" value="Metallo-dependent phosphatases"/>
    <property type="match status" value="1"/>
</dbReference>
<keyword evidence="7" id="KW-0489">Methyltransferase</keyword>
<evidence type="ECO:0000256" key="4">
    <source>
        <dbReference type="ARBA" id="ARBA00023136"/>
    </source>
</evidence>
<accession>A0ABX7WYI7</accession>
<gene>
    <name evidence="7" type="ORF">J8380_10340</name>
</gene>
<dbReference type="CDD" id="cd07398">
    <property type="entry name" value="MPP_YbbF-LpxH"/>
    <property type="match status" value="1"/>
</dbReference>
<proteinExistence type="predicted"/>
<name>A0ABX7WYI7_9GAMM</name>